<evidence type="ECO:0000313" key="3">
    <source>
        <dbReference type="EMBL" id="CAD5205563.1"/>
    </source>
</evidence>
<reference evidence="3" key="1">
    <citation type="submission" date="2020-09" db="EMBL/GenBank/DDBJ databases">
        <authorList>
            <person name="Kikuchi T."/>
        </authorList>
    </citation>
    <scope>NUCLEOTIDE SEQUENCE</scope>
    <source>
        <strain evidence="3">SH1</strain>
    </source>
</reference>
<evidence type="ECO:0000256" key="2">
    <source>
        <dbReference type="SAM" id="Phobius"/>
    </source>
</evidence>
<keyword evidence="2" id="KW-0472">Membrane</keyword>
<keyword evidence="4" id="KW-1185">Reference proteome</keyword>
<dbReference type="EMBL" id="CAJFCW020000001">
    <property type="protein sequence ID" value="CAG9078090.1"/>
    <property type="molecule type" value="Genomic_DNA"/>
</dbReference>
<evidence type="ECO:0000256" key="1">
    <source>
        <dbReference type="SAM" id="MobiDB-lite"/>
    </source>
</evidence>
<dbReference type="AlphaFoldDB" id="A0A811JQM6"/>
<accession>A0A811JQM6</accession>
<evidence type="ECO:0000313" key="4">
    <source>
        <dbReference type="Proteomes" id="UP000614601"/>
    </source>
</evidence>
<feature type="region of interest" description="Disordered" evidence="1">
    <location>
        <begin position="75"/>
        <end position="107"/>
    </location>
</feature>
<protein>
    <submittedName>
        <fullName evidence="3">Uncharacterized protein</fullName>
    </submittedName>
</protein>
<feature type="transmembrane region" description="Helical" evidence="2">
    <location>
        <begin position="42"/>
        <end position="60"/>
    </location>
</feature>
<name>A0A811JQM6_9BILA</name>
<gene>
    <name evidence="3" type="ORF">BOKJ2_LOCUS247</name>
</gene>
<feature type="compositionally biased region" description="Basic residues" evidence="1">
    <location>
        <begin position="75"/>
        <end position="84"/>
    </location>
</feature>
<dbReference type="Proteomes" id="UP000783686">
    <property type="component" value="Unassembled WGS sequence"/>
</dbReference>
<dbReference type="EMBL" id="CAJFDH010000001">
    <property type="protein sequence ID" value="CAD5205563.1"/>
    <property type="molecule type" value="Genomic_DNA"/>
</dbReference>
<comment type="caution">
    <text evidence="3">The sequence shown here is derived from an EMBL/GenBank/DDBJ whole genome shotgun (WGS) entry which is preliminary data.</text>
</comment>
<keyword evidence="2" id="KW-1133">Transmembrane helix</keyword>
<organism evidence="3 4">
    <name type="scientific">Bursaphelenchus okinawaensis</name>
    <dbReference type="NCBI Taxonomy" id="465554"/>
    <lineage>
        <taxon>Eukaryota</taxon>
        <taxon>Metazoa</taxon>
        <taxon>Ecdysozoa</taxon>
        <taxon>Nematoda</taxon>
        <taxon>Chromadorea</taxon>
        <taxon>Rhabditida</taxon>
        <taxon>Tylenchina</taxon>
        <taxon>Tylenchomorpha</taxon>
        <taxon>Aphelenchoidea</taxon>
        <taxon>Aphelenchoididae</taxon>
        <taxon>Bursaphelenchus</taxon>
    </lineage>
</organism>
<proteinExistence type="predicted"/>
<sequence length="241" mass="26857">MLFDDQIKLLHRKIVDPNFIIPPFSSVDASLQEESSDGFRLGGAWLLAIVFATVATFFFFPKKVMDDLVGSFKTRKTTKRTKKTTRNDNQQPGSNPPGPAQDVVQPPQSVRKSFESLELCMDRVESVLRLIRQLLTGKYPSDARSRLIAARSLFYETEYQLIVAKSQLIAAGNIEAANQLNAAHVPLTVAGTMLKVAADYPLAVQLIRTEKYVIATRNHLIEARNQLNAAKYQPIPARSAN</sequence>
<dbReference type="Proteomes" id="UP000614601">
    <property type="component" value="Unassembled WGS sequence"/>
</dbReference>
<keyword evidence="2" id="KW-0812">Transmembrane</keyword>